<accession>A0A1E7X5S8</accession>
<dbReference type="AlphaFoldDB" id="A0A1E7X5S8"/>
<gene>
    <name evidence="11" type="ORF">DUPY_08370</name>
</gene>
<keyword evidence="4" id="KW-0997">Cell inner membrane</keyword>
<feature type="compositionally biased region" description="Pro residues" evidence="9">
    <location>
        <begin position="150"/>
        <end position="160"/>
    </location>
</feature>
<reference evidence="12" key="1">
    <citation type="journal article" date="2016" name="Front. Microbiol.">
        <title>Molecular Keys to the Janthinobacterium and Duganella spp. Interaction with the Plant Pathogen Fusarium graminearum.</title>
        <authorList>
            <person name="Haack F.S."/>
            <person name="Poehlein A."/>
            <person name="Kroger C."/>
            <person name="Voigt C.A."/>
            <person name="Piepenbring M."/>
            <person name="Bode H.B."/>
            <person name="Daniel R."/>
            <person name="Schafer W."/>
            <person name="Streit W.R."/>
        </authorList>
    </citation>
    <scope>NUCLEOTIDE SEQUENCE [LARGE SCALE GENOMIC DNA]</scope>
    <source>
        <strain evidence="12">T54</strain>
    </source>
</reference>
<keyword evidence="8" id="KW-0472">Membrane</keyword>
<evidence type="ECO:0000256" key="5">
    <source>
        <dbReference type="ARBA" id="ARBA00022692"/>
    </source>
</evidence>
<dbReference type="InterPro" id="IPR024961">
    <property type="entry name" value="T2SS_GspC_N"/>
</dbReference>
<feature type="domain" description="Type II secretion system protein GspC N-terminal" evidence="10">
    <location>
        <begin position="64"/>
        <end position="130"/>
    </location>
</feature>
<proteinExistence type="predicted"/>
<evidence type="ECO:0000256" key="4">
    <source>
        <dbReference type="ARBA" id="ARBA00022519"/>
    </source>
</evidence>
<protein>
    <recommendedName>
        <fullName evidence="10">Type II secretion system protein GspC N-terminal domain-containing protein</fullName>
    </recommendedName>
</protein>
<evidence type="ECO:0000256" key="8">
    <source>
        <dbReference type="ARBA" id="ARBA00023136"/>
    </source>
</evidence>
<feature type="compositionally biased region" description="Low complexity" evidence="9">
    <location>
        <begin position="161"/>
        <end position="175"/>
    </location>
</feature>
<dbReference type="PATRIC" id="fig|762836.4.peg.882"/>
<comment type="subcellular location">
    <subcellularLocation>
        <location evidence="1">Cell inner membrane</location>
    </subcellularLocation>
</comment>
<evidence type="ECO:0000313" key="12">
    <source>
        <dbReference type="Proteomes" id="UP000175989"/>
    </source>
</evidence>
<comment type="caution">
    <text evidence="11">The sequence shown here is derived from an EMBL/GenBank/DDBJ whole genome shotgun (WGS) entry which is preliminary data.</text>
</comment>
<dbReference type="RefSeq" id="WP_070246593.1">
    <property type="nucleotide sequence ID" value="NZ_LROM01000050.1"/>
</dbReference>
<dbReference type="Gene3D" id="2.30.30.830">
    <property type="match status" value="1"/>
</dbReference>
<keyword evidence="6" id="KW-0653">Protein transport</keyword>
<evidence type="ECO:0000259" key="10">
    <source>
        <dbReference type="Pfam" id="PF11356"/>
    </source>
</evidence>
<dbReference type="OrthoDB" id="8778618at2"/>
<dbReference type="GO" id="GO:0005886">
    <property type="term" value="C:plasma membrane"/>
    <property type="evidence" value="ECO:0007669"/>
    <property type="project" value="UniProtKB-SubCell"/>
</dbReference>
<sequence length="232" mass="23550">MKRLPLFVTVLAVALLCASLAYWVLQFNQPRQRAIAAPPPAPPAVLNLDAAKGLFGGQITVAAASNYQLKGVVAAGASGSDRDSAAIVVVDNQPAQAYGLGRELVPGVIVKEIYPKFVLLSEGGAIKRLDLPSDAGATSTAPALSAVQPVQPPPPPPAMPAPQVQMQPAPAMQPAGTVPPAAGQQNPRPQNNPGVPSNGNGNGNGNGNNPNNANNPSNPNAIGPVPGFGRQQ</sequence>
<keyword evidence="7" id="KW-1133">Transmembrane helix</keyword>
<evidence type="ECO:0000256" key="1">
    <source>
        <dbReference type="ARBA" id="ARBA00004533"/>
    </source>
</evidence>
<dbReference type="Pfam" id="PF11356">
    <property type="entry name" value="T2SSC"/>
    <property type="match status" value="1"/>
</dbReference>
<dbReference type="Proteomes" id="UP000175989">
    <property type="component" value="Unassembled WGS sequence"/>
</dbReference>
<keyword evidence="2" id="KW-0813">Transport</keyword>
<evidence type="ECO:0000256" key="3">
    <source>
        <dbReference type="ARBA" id="ARBA00022475"/>
    </source>
</evidence>
<organism evidence="11 12">
    <name type="scientific">Duganella phyllosphaerae</name>
    <dbReference type="NCBI Taxonomy" id="762836"/>
    <lineage>
        <taxon>Bacteria</taxon>
        <taxon>Pseudomonadati</taxon>
        <taxon>Pseudomonadota</taxon>
        <taxon>Betaproteobacteria</taxon>
        <taxon>Burkholderiales</taxon>
        <taxon>Oxalobacteraceae</taxon>
        <taxon>Telluria group</taxon>
        <taxon>Duganella</taxon>
    </lineage>
</organism>
<evidence type="ECO:0000256" key="7">
    <source>
        <dbReference type="ARBA" id="ARBA00022989"/>
    </source>
</evidence>
<keyword evidence="5" id="KW-0812">Transmembrane</keyword>
<evidence type="ECO:0000313" key="11">
    <source>
        <dbReference type="EMBL" id="OFA08188.1"/>
    </source>
</evidence>
<keyword evidence="12" id="KW-1185">Reference proteome</keyword>
<evidence type="ECO:0000256" key="2">
    <source>
        <dbReference type="ARBA" id="ARBA00022448"/>
    </source>
</evidence>
<feature type="region of interest" description="Disordered" evidence="9">
    <location>
        <begin position="136"/>
        <end position="232"/>
    </location>
</feature>
<dbReference type="GO" id="GO:0015031">
    <property type="term" value="P:protein transport"/>
    <property type="evidence" value="ECO:0007669"/>
    <property type="project" value="UniProtKB-KW"/>
</dbReference>
<evidence type="ECO:0000256" key="9">
    <source>
        <dbReference type="SAM" id="MobiDB-lite"/>
    </source>
</evidence>
<feature type="compositionally biased region" description="Low complexity" evidence="9">
    <location>
        <begin position="189"/>
        <end position="199"/>
    </location>
</feature>
<feature type="compositionally biased region" description="Low complexity" evidence="9">
    <location>
        <begin position="207"/>
        <end position="224"/>
    </location>
</feature>
<dbReference type="EMBL" id="LROM01000050">
    <property type="protein sequence ID" value="OFA08188.1"/>
    <property type="molecule type" value="Genomic_DNA"/>
</dbReference>
<name>A0A1E7X5S8_9BURK</name>
<keyword evidence="3" id="KW-1003">Cell membrane</keyword>
<evidence type="ECO:0000256" key="6">
    <source>
        <dbReference type="ARBA" id="ARBA00022927"/>
    </source>
</evidence>